<evidence type="ECO:0000313" key="1">
    <source>
        <dbReference type="Proteomes" id="UP000235220"/>
    </source>
</evidence>
<evidence type="ECO:0000313" key="2">
    <source>
        <dbReference type="RefSeq" id="XP_035546263.1"/>
    </source>
</evidence>
<dbReference type="AlphaFoldDB" id="A0A6P9EQW4"/>
<dbReference type="OrthoDB" id="1624952at2759"/>
<gene>
    <name evidence="2" type="primary">LOC118348512</name>
</gene>
<protein>
    <submittedName>
        <fullName evidence="2">Uncharacterized protein LOC118348512</fullName>
    </submittedName>
</protein>
<dbReference type="InParanoid" id="A0A6P9EQW4"/>
<dbReference type="PANTHER" id="PTHR47150:SF7">
    <property type="entry name" value="NUCLEASE"/>
    <property type="match status" value="1"/>
</dbReference>
<keyword evidence="1" id="KW-1185">Reference proteome</keyword>
<dbReference type="GeneID" id="118348512"/>
<reference evidence="2" key="1">
    <citation type="submission" date="2025-08" db="UniProtKB">
        <authorList>
            <consortium name="RefSeq"/>
        </authorList>
    </citation>
    <scope>IDENTIFICATION</scope>
    <source>
        <tissue evidence="2">Leaves</tissue>
    </source>
</reference>
<proteinExistence type="predicted"/>
<sequence length="167" mass="19428">MARSFFRKLLLNLSSEDVLEVVLNDEDGSTLRRGRNHHKYIQRDHIQGHKYLFRDYFAKSLVYPSNSLSNEISYESSTILRIQHEVEAYEPYFIQIRNNAGRLSLYSMQKITAAIRMLSYGVTGDFMDKYLSIGESTAMERFKKFAKTIVTIFSNEYLQSSNVNDIA</sequence>
<organism evidence="1 2">
    <name type="scientific">Juglans regia</name>
    <name type="common">English walnut</name>
    <dbReference type="NCBI Taxonomy" id="51240"/>
    <lineage>
        <taxon>Eukaryota</taxon>
        <taxon>Viridiplantae</taxon>
        <taxon>Streptophyta</taxon>
        <taxon>Embryophyta</taxon>
        <taxon>Tracheophyta</taxon>
        <taxon>Spermatophyta</taxon>
        <taxon>Magnoliopsida</taxon>
        <taxon>eudicotyledons</taxon>
        <taxon>Gunneridae</taxon>
        <taxon>Pentapetalae</taxon>
        <taxon>rosids</taxon>
        <taxon>fabids</taxon>
        <taxon>Fagales</taxon>
        <taxon>Juglandaceae</taxon>
        <taxon>Juglans</taxon>
    </lineage>
</organism>
<dbReference type="PANTHER" id="PTHR47150">
    <property type="entry name" value="OS12G0169200 PROTEIN"/>
    <property type="match status" value="1"/>
</dbReference>
<dbReference type="RefSeq" id="XP_035546263.1">
    <property type="nucleotide sequence ID" value="XM_035690370.1"/>
</dbReference>
<name>A0A6P9EQW4_JUGRE</name>
<dbReference type="Proteomes" id="UP000235220">
    <property type="component" value="Chromosome 1"/>
</dbReference>
<accession>A0A6P9EQW4</accession>
<dbReference type="KEGG" id="jre:118348512"/>